<evidence type="ECO:0000256" key="5">
    <source>
        <dbReference type="ARBA" id="ARBA00022692"/>
    </source>
</evidence>
<dbReference type="AlphaFoldDB" id="A0A933SAL7"/>
<feature type="transmembrane region" description="Helical" evidence="8">
    <location>
        <begin position="56"/>
        <end position="79"/>
    </location>
</feature>
<keyword evidence="6 8" id="KW-1133">Transmembrane helix</keyword>
<feature type="transmembrane region" description="Helical" evidence="8">
    <location>
        <begin position="286"/>
        <end position="308"/>
    </location>
</feature>
<evidence type="ECO:0000256" key="6">
    <source>
        <dbReference type="ARBA" id="ARBA00022989"/>
    </source>
</evidence>
<keyword evidence="4" id="KW-0808">Transferase</keyword>
<reference evidence="10" key="1">
    <citation type="submission" date="2020-07" db="EMBL/GenBank/DDBJ databases">
        <title>Huge and variable diversity of episymbiotic CPR bacteria and DPANN archaea in groundwater ecosystems.</title>
        <authorList>
            <person name="He C.Y."/>
            <person name="Keren R."/>
            <person name="Whittaker M."/>
            <person name="Farag I.F."/>
            <person name="Doudna J."/>
            <person name="Cate J.H.D."/>
            <person name="Banfield J.F."/>
        </authorList>
    </citation>
    <scope>NUCLEOTIDE SEQUENCE</scope>
    <source>
        <strain evidence="10">NC_groundwater_1813_Pr3_B-0.1um_71_17</strain>
    </source>
</reference>
<dbReference type="GO" id="GO:0005886">
    <property type="term" value="C:plasma membrane"/>
    <property type="evidence" value="ECO:0007669"/>
    <property type="project" value="UniProtKB-SubCell"/>
</dbReference>
<dbReference type="GO" id="GO:0016763">
    <property type="term" value="F:pentosyltransferase activity"/>
    <property type="evidence" value="ECO:0007669"/>
    <property type="project" value="TreeGrafter"/>
</dbReference>
<name>A0A933SAL7_UNCEI</name>
<evidence type="ECO:0000259" key="9">
    <source>
        <dbReference type="Pfam" id="PF13231"/>
    </source>
</evidence>
<feature type="domain" description="Glycosyltransferase RgtA/B/C/D-like" evidence="9">
    <location>
        <begin position="106"/>
        <end position="229"/>
    </location>
</feature>
<dbReference type="PANTHER" id="PTHR33908:SF11">
    <property type="entry name" value="MEMBRANE PROTEIN"/>
    <property type="match status" value="1"/>
</dbReference>
<evidence type="ECO:0000256" key="3">
    <source>
        <dbReference type="ARBA" id="ARBA00022676"/>
    </source>
</evidence>
<comment type="subcellular location">
    <subcellularLocation>
        <location evidence="1">Cell membrane</location>
        <topology evidence="1">Multi-pass membrane protein</topology>
    </subcellularLocation>
</comment>
<evidence type="ECO:0000313" key="11">
    <source>
        <dbReference type="Proteomes" id="UP000696931"/>
    </source>
</evidence>
<evidence type="ECO:0000256" key="8">
    <source>
        <dbReference type="SAM" id="Phobius"/>
    </source>
</evidence>
<keyword evidence="5 8" id="KW-0812">Transmembrane</keyword>
<proteinExistence type="predicted"/>
<feature type="transmembrane region" description="Helical" evidence="8">
    <location>
        <begin position="128"/>
        <end position="150"/>
    </location>
</feature>
<feature type="transmembrane region" description="Helical" evidence="8">
    <location>
        <begin position="157"/>
        <end position="176"/>
    </location>
</feature>
<feature type="transmembrane region" description="Helical" evidence="8">
    <location>
        <begin position="225"/>
        <end position="243"/>
    </location>
</feature>
<keyword evidence="7 8" id="KW-0472">Membrane</keyword>
<accession>A0A933SAL7</accession>
<evidence type="ECO:0000256" key="2">
    <source>
        <dbReference type="ARBA" id="ARBA00022475"/>
    </source>
</evidence>
<feature type="transmembrane region" description="Helical" evidence="8">
    <location>
        <begin position="196"/>
        <end position="213"/>
    </location>
</feature>
<evidence type="ECO:0000256" key="4">
    <source>
        <dbReference type="ARBA" id="ARBA00022679"/>
    </source>
</evidence>
<dbReference type="EMBL" id="JACRIW010000036">
    <property type="protein sequence ID" value="MBI5168799.1"/>
    <property type="molecule type" value="Genomic_DNA"/>
</dbReference>
<dbReference type="Proteomes" id="UP000696931">
    <property type="component" value="Unassembled WGS sequence"/>
</dbReference>
<keyword evidence="3" id="KW-0328">Glycosyltransferase</keyword>
<comment type="caution">
    <text evidence="10">The sequence shown here is derived from an EMBL/GenBank/DDBJ whole genome shotgun (WGS) entry which is preliminary data.</text>
</comment>
<evidence type="ECO:0000256" key="1">
    <source>
        <dbReference type="ARBA" id="ARBA00004651"/>
    </source>
</evidence>
<feature type="transmembrane region" description="Helical" evidence="8">
    <location>
        <begin position="315"/>
        <end position="332"/>
    </location>
</feature>
<dbReference type="InterPro" id="IPR050297">
    <property type="entry name" value="LipidA_mod_glycosyltrf_83"/>
</dbReference>
<organism evidence="10 11">
    <name type="scientific">Eiseniibacteriota bacterium</name>
    <dbReference type="NCBI Taxonomy" id="2212470"/>
    <lineage>
        <taxon>Bacteria</taxon>
        <taxon>Candidatus Eiseniibacteriota</taxon>
    </lineage>
</organism>
<dbReference type="Pfam" id="PF13231">
    <property type="entry name" value="PMT_2"/>
    <property type="match status" value="1"/>
</dbReference>
<protein>
    <submittedName>
        <fullName evidence="10">Glycosyltransferase family 39 protein</fullName>
    </submittedName>
</protein>
<evidence type="ECO:0000256" key="7">
    <source>
        <dbReference type="ARBA" id="ARBA00023136"/>
    </source>
</evidence>
<dbReference type="InterPro" id="IPR038731">
    <property type="entry name" value="RgtA/B/C-like"/>
</dbReference>
<dbReference type="GO" id="GO:0009103">
    <property type="term" value="P:lipopolysaccharide biosynthetic process"/>
    <property type="evidence" value="ECO:0007669"/>
    <property type="project" value="UniProtKB-ARBA"/>
</dbReference>
<sequence>MIQRRHLGLAAILLLALAARVVGLGYGLPWLFYFHDEPQVVLRALRLGTGDLNPHFFGWPGILMFYVALLSFIGLFVWGRVTGLWRNAGGFANAYFEDPTAFYVLARLQSVLSGVWTVYIAHGLGSTAYSQAVGTGAALAMAVSALHAHYSHLAHPVIVLTAFAALGLWACVRLAVDGGAHEFRIFAVALGLGSLAQYHAALLAVPLLIAMLLRIAAEPQRMWRWIGAAALAGFGGLAIHLILSPFTVLDYKQFLHDLSYEAVKASGGASGPRAPARAILAFITDALVPSLSMPMLVTAGFGALAAFIRRKPADLVLLSFVGIYFLVMARSGNVNDRYGLPLVLPALLFAARLVEEFVFRLPARWRRSWYTPVLMLALSWSSIATLVEQDYTMTRGDTRIESLHWFEANVPFDERVVIDMHRYRNTASPPLNENTVRLKERIEEVTKGIEGSGNSRAYEPFFRYRLEHPRRNAYYLVSTDMGYDARRVDEYVQRGFRWAVVSLEARELHERIAQNGDSTHVRYYLDLDRQAELVKEFRPRRWHTLGPVIRVYRLPEPPPAGEPPAF</sequence>
<dbReference type="PANTHER" id="PTHR33908">
    <property type="entry name" value="MANNOSYLTRANSFERASE YKCB-RELATED"/>
    <property type="match status" value="1"/>
</dbReference>
<feature type="transmembrane region" description="Helical" evidence="8">
    <location>
        <begin position="100"/>
        <end position="122"/>
    </location>
</feature>
<gene>
    <name evidence="10" type="ORF">HZA61_04860</name>
</gene>
<evidence type="ECO:0000313" key="10">
    <source>
        <dbReference type="EMBL" id="MBI5168799.1"/>
    </source>
</evidence>
<keyword evidence="2" id="KW-1003">Cell membrane</keyword>